<organism evidence="1 2">
    <name type="scientific">Haloarcula californiae tailed virus 2</name>
    <dbReference type="NCBI Taxonomy" id="1273747"/>
    <lineage>
        <taxon>Viruses</taxon>
        <taxon>Duplodnaviria</taxon>
        <taxon>Heunggongvirae</taxon>
        <taxon>Uroviricota</taxon>
        <taxon>Caudoviricetes</taxon>
        <taxon>Saparoviridae</taxon>
        <taxon>Samsavirus</taxon>
        <taxon>Samsavirus crystalli</taxon>
        <taxon>Samsavirus HCTV2</taxon>
    </lineage>
</organism>
<dbReference type="GeneID" id="16193644"/>
<name>R4TA57_9CAUD</name>
<dbReference type="EMBL" id="KC292028">
    <property type="protein sequence ID" value="AGM11820.1"/>
    <property type="molecule type" value="Genomic_DNA"/>
</dbReference>
<dbReference type="Proteomes" id="UP000204143">
    <property type="component" value="Segment"/>
</dbReference>
<proteinExistence type="predicted"/>
<dbReference type="KEGG" id="vg:16193644"/>
<gene>
    <name evidence="1" type="primary">50</name>
    <name evidence="1" type="ORF">HCTV2_50</name>
</gene>
<evidence type="ECO:0000313" key="2">
    <source>
        <dbReference type="Proteomes" id="UP000204143"/>
    </source>
</evidence>
<evidence type="ECO:0000313" key="1">
    <source>
        <dbReference type="EMBL" id="AGM11820.1"/>
    </source>
</evidence>
<protein>
    <submittedName>
        <fullName evidence="1">Uncharacterized protein</fullName>
    </submittedName>
</protein>
<sequence>MCGACGERQVRLQRAEVDENGDTSHRAAVCQACGHQPSMQVFRENRLHDLLPEDDEWPDDSGAIWSENLPETPEGEDGAVLLVLGPREWDSLASRTSLTFRYEGTEVEVVKGRGPGVGFTFGDDGVGGVEVHLPSEALRTLHETGRWSASAGGTLDPVHVKVVVRADA</sequence>
<accession>R4TA57</accession>
<dbReference type="RefSeq" id="YP_008058412.1">
    <property type="nucleotide sequence ID" value="NC_021319.1"/>
</dbReference>
<reference evidence="1 2" key="1">
    <citation type="submission" date="2012-12" db="EMBL/GenBank/DDBJ databases">
        <authorList>
            <person name="Sencilo A."/>
            <person name="Jacobs-Sera D."/>
            <person name="Russell D.A."/>
            <person name="Ko C."/>
            <person name="Bowman C.A."/>
            <person name="Atanasova N."/>
            <person name="Osterlund E."/>
            <person name="Oksanen H.M."/>
            <person name="Bamford D.H."/>
            <person name="Hatfull G.F."/>
            <person name="Roine E."/>
            <person name="Hendrix R.W."/>
        </authorList>
    </citation>
    <scope>NUCLEOTIDE SEQUENCE [LARGE SCALE GENOMIC DNA]</scope>
</reference>
<keyword evidence="2" id="KW-1185">Reference proteome</keyword>